<evidence type="ECO:0000256" key="1">
    <source>
        <dbReference type="ARBA" id="ARBA00006611"/>
    </source>
</evidence>
<evidence type="ECO:0000313" key="5">
    <source>
        <dbReference type="Proteomes" id="UP000291469"/>
    </source>
</evidence>
<evidence type="ECO:0000256" key="2">
    <source>
        <dbReference type="SAM" id="MobiDB-lite"/>
    </source>
</evidence>
<dbReference type="Pfam" id="PF00437">
    <property type="entry name" value="T2SSE"/>
    <property type="match status" value="1"/>
</dbReference>
<dbReference type="InterPro" id="IPR050921">
    <property type="entry name" value="T4SS_GSP_E_ATPase"/>
</dbReference>
<dbReference type="EMBL" id="CP036402">
    <property type="protein sequence ID" value="QBI20036.1"/>
    <property type="molecule type" value="Genomic_DNA"/>
</dbReference>
<dbReference type="Proteomes" id="UP000291469">
    <property type="component" value="Chromosome"/>
</dbReference>
<dbReference type="PANTHER" id="PTHR30486">
    <property type="entry name" value="TWITCHING MOTILITY PROTEIN PILT"/>
    <property type="match status" value="1"/>
</dbReference>
<dbReference type="InterPro" id="IPR027417">
    <property type="entry name" value="P-loop_NTPase"/>
</dbReference>
<evidence type="ECO:0000259" key="3">
    <source>
        <dbReference type="Pfam" id="PF00437"/>
    </source>
</evidence>
<comment type="similarity">
    <text evidence="1">Belongs to the GSP E family.</text>
</comment>
<dbReference type="SUPFAM" id="SSF52540">
    <property type="entry name" value="P-loop containing nucleoside triphosphate hydrolases"/>
    <property type="match status" value="1"/>
</dbReference>
<dbReference type="GO" id="GO:0016887">
    <property type="term" value="F:ATP hydrolysis activity"/>
    <property type="evidence" value="ECO:0007669"/>
    <property type="project" value="InterPro"/>
</dbReference>
<dbReference type="AlphaFoldDB" id="A0A411YFR8"/>
<accession>A0A411YFR8</accession>
<dbReference type="InterPro" id="IPR001482">
    <property type="entry name" value="T2SS/T4SS_dom"/>
</dbReference>
<feature type="domain" description="Bacterial type II secretion system protein E" evidence="3">
    <location>
        <begin position="171"/>
        <end position="430"/>
    </location>
</feature>
<proteinExistence type="inferred from homology"/>
<dbReference type="OrthoDB" id="9810761at2"/>
<dbReference type="CDD" id="cd01130">
    <property type="entry name" value="VirB11-like_ATPase"/>
    <property type="match status" value="1"/>
</dbReference>
<sequence length="534" mass="58581">MCGRRRCCCRGGGSTRPCVTACRCPGRCPTTCEGRSGRPSSALEQVPERPLVPSRSCPARWGRSRPMSRSPARKRRRDPTVGQPRPGGCRREGAPMTSAPSQSPLAEVERRVQDRAKELDLDLAGDTAERQLARLIDEEVARWSDDYKRGLRPYDLADAELVRERAWRNLAGYGPLEPLLADEDVWEVMINAPDQVFVKRHRGVSGYHEEVFHDDEHVVRTLTKILDDATQSHRKLDPAEGLQDAQLDTGARLHIVHRDVGRDGHLLVNIRKFTGVAFRHLGELVDRDMLSSAAARFLRACARARLSTVFAGAPGAGKTTLLSCTAAELDPSLRVVVAEEVFEADVPLPNVASMQTRAARPDRAEVDLRRLVAGFLRMAPDVAIVGEVRDREALPLLLTLSSGVKGFTTIHAGSARQALTRLRFIAQLADTSSELPLSALNSLVSEAIDIVVHSARRRGEVKVTEILAVEDLQAGAQATNFTVTPLFTRERWDGALVWSGELPSRAVFALEEAGHDPRELLEHGARVAGRGPAP</sequence>
<keyword evidence="5" id="KW-1185">Reference proteome</keyword>
<dbReference type="Gene3D" id="3.40.50.300">
    <property type="entry name" value="P-loop containing nucleotide triphosphate hydrolases"/>
    <property type="match status" value="1"/>
</dbReference>
<reference evidence="4 5" key="1">
    <citation type="submission" date="2019-01" db="EMBL/GenBank/DDBJ databases">
        <title>Egibacter rhizosphaerae EGI 80759T.</title>
        <authorList>
            <person name="Chen D.-D."/>
            <person name="Tian Y."/>
            <person name="Jiao J.-Y."/>
            <person name="Zhang X.-T."/>
            <person name="Zhang Y.-G."/>
            <person name="Zhang Y."/>
            <person name="Xiao M."/>
            <person name="Shu W.-S."/>
            <person name="Li W.-J."/>
        </authorList>
    </citation>
    <scope>NUCLEOTIDE SEQUENCE [LARGE SCALE GENOMIC DNA]</scope>
    <source>
        <strain evidence="4 5">EGI 80759</strain>
    </source>
</reference>
<dbReference type="KEGG" id="erz:ER308_11010"/>
<dbReference type="PANTHER" id="PTHR30486:SF6">
    <property type="entry name" value="TYPE IV PILUS RETRACTATION ATPASE PILT"/>
    <property type="match status" value="1"/>
</dbReference>
<protein>
    <submittedName>
        <fullName evidence="4">CpaF family protein</fullName>
    </submittedName>
</protein>
<feature type="region of interest" description="Disordered" evidence="2">
    <location>
        <begin position="31"/>
        <end position="107"/>
    </location>
</feature>
<evidence type="ECO:0000313" key="4">
    <source>
        <dbReference type="EMBL" id="QBI20036.1"/>
    </source>
</evidence>
<dbReference type="Gene3D" id="3.30.450.380">
    <property type="match status" value="1"/>
</dbReference>
<gene>
    <name evidence="4" type="ORF">ER308_11010</name>
</gene>
<name>A0A411YFR8_9ACTN</name>
<organism evidence="4 5">
    <name type="scientific">Egibacter rhizosphaerae</name>
    <dbReference type="NCBI Taxonomy" id="1670831"/>
    <lineage>
        <taxon>Bacteria</taxon>
        <taxon>Bacillati</taxon>
        <taxon>Actinomycetota</taxon>
        <taxon>Nitriliruptoria</taxon>
        <taxon>Egibacterales</taxon>
        <taxon>Egibacteraceae</taxon>
        <taxon>Egibacter</taxon>
    </lineage>
</organism>